<protein>
    <submittedName>
        <fullName evidence="1">Uncharacterized protein</fullName>
    </submittedName>
</protein>
<evidence type="ECO:0000313" key="1">
    <source>
        <dbReference type="EMBL" id="OKP13131.1"/>
    </source>
</evidence>
<proteinExistence type="predicted"/>
<dbReference type="AlphaFoldDB" id="A0A1Q5UKY0"/>
<organism evidence="1 2">
    <name type="scientific">Penicillium subrubescens</name>
    <dbReference type="NCBI Taxonomy" id="1316194"/>
    <lineage>
        <taxon>Eukaryota</taxon>
        <taxon>Fungi</taxon>
        <taxon>Dikarya</taxon>
        <taxon>Ascomycota</taxon>
        <taxon>Pezizomycotina</taxon>
        <taxon>Eurotiomycetes</taxon>
        <taxon>Eurotiomycetidae</taxon>
        <taxon>Eurotiales</taxon>
        <taxon>Aspergillaceae</taxon>
        <taxon>Penicillium</taxon>
    </lineage>
</organism>
<accession>A0A1Q5UKY0</accession>
<comment type="caution">
    <text evidence="1">The sequence shown here is derived from an EMBL/GenBank/DDBJ whole genome shotgun (WGS) entry which is preliminary data.</text>
</comment>
<reference evidence="1 2" key="1">
    <citation type="submission" date="2016-10" db="EMBL/GenBank/DDBJ databases">
        <title>Genome sequence of the ascomycete fungus Penicillium subrubescens.</title>
        <authorList>
            <person name="De Vries R.P."/>
            <person name="Peng M."/>
            <person name="Dilokpimol A."/>
            <person name="Hilden K."/>
            <person name="Makela M.R."/>
            <person name="Grigoriev I."/>
            <person name="Riley R."/>
            <person name="Granchi Z."/>
        </authorList>
    </citation>
    <scope>NUCLEOTIDE SEQUENCE [LARGE SCALE GENOMIC DNA]</scope>
    <source>
        <strain evidence="1 2">CBS 132785</strain>
    </source>
</reference>
<dbReference type="Proteomes" id="UP000186955">
    <property type="component" value="Unassembled WGS sequence"/>
</dbReference>
<dbReference type="EMBL" id="MNBE01000157">
    <property type="protein sequence ID" value="OKP13131.1"/>
    <property type="molecule type" value="Genomic_DNA"/>
</dbReference>
<evidence type="ECO:0000313" key="2">
    <source>
        <dbReference type="Proteomes" id="UP000186955"/>
    </source>
</evidence>
<sequence length="104" mass="11000">MSKISLVAFQAVDIRGFSYTLYDGDNNGNDGVLKDKPRRFKAFSMIFAGLSCNSATSVAPKLEDFAKPGRFPPLSLDSNGSGTSLLGAIPFGASNAIVEFTMIG</sequence>
<name>A0A1Q5UKY0_9EURO</name>
<keyword evidence="2" id="KW-1185">Reference proteome</keyword>
<gene>
    <name evidence="1" type="ORF">PENSUB_1231</name>
</gene>